<dbReference type="SUPFAM" id="SSF48371">
    <property type="entry name" value="ARM repeat"/>
    <property type="match status" value="1"/>
</dbReference>
<gene>
    <name evidence="1" type="ORF">TRFO_04009</name>
</gene>
<comment type="caution">
    <text evidence="1">The sequence shown here is derived from an EMBL/GenBank/DDBJ whole genome shotgun (WGS) entry which is preliminary data.</text>
</comment>
<sequence>MYISTNDFLKLPFDNKDIGGLALSCLIPIFEKHPEAATTDLVRKLDSLIPSFPMKIVRLYSILCDFFTDMNVDWTVVDSLIMRAETFISNQAARPLIHSLFKLVSKLAPVREGRLKYILGVFVACLESSDSEIVLNAYNALIALKPPVVPVSSTTLINHLKNDNNAISLAAIQLLCFSSPEIPTKDLIECVLRGTRALKWAKIAILSLCRAPSVAHIMLSLSGFWLSAQSRLDETLQLQIILVILILPENRPLVAMNDDIPKFFDRIIKTQKIDYIETICSAIRRFPITPEFLARLSASNFVHDYLSVIIALNLDQVYTRGYLLLDKLCRFAFIPESLMFLEVAVRHLKECPNLQVYAMTFLTVLSNYPIAADEMTRLGVPQLLKNLQLSDDVATYTLTTLNNISNNTESGATDEVSPS</sequence>
<evidence type="ECO:0000313" key="1">
    <source>
        <dbReference type="EMBL" id="OHT11075.1"/>
    </source>
</evidence>
<dbReference type="GeneID" id="94826331"/>
<proteinExistence type="predicted"/>
<dbReference type="RefSeq" id="XP_068364211.1">
    <property type="nucleotide sequence ID" value="XM_068491627.1"/>
</dbReference>
<dbReference type="Proteomes" id="UP000179807">
    <property type="component" value="Unassembled WGS sequence"/>
</dbReference>
<evidence type="ECO:0008006" key="3">
    <source>
        <dbReference type="Google" id="ProtNLM"/>
    </source>
</evidence>
<dbReference type="VEuPathDB" id="TrichDB:TRFO_04009"/>
<protein>
    <recommendedName>
        <fullName evidence="3">Clathrin/coatomer adaptor adaptin-like N-terminal domain-containing protein</fullName>
    </recommendedName>
</protein>
<organism evidence="1 2">
    <name type="scientific">Tritrichomonas foetus</name>
    <dbReference type="NCBI Taxonomy" id="1144522"/>
    <lineage>
        <taxon>Eukaryota</taxon>
        <taxon>Metamonada</taxon>
        <taxon>Parabasalia</taxon>
        <taxon>Tritrichomonadida</taxon>
        <taxon>Tritrichomonadidae</taxon>
        <taxon>Tritrichomonas</taxon>
    </lineage>
</organism>
<name>A0A1J4KIL9_9EUKA</name>
<dbReference type="InterPro" id="IPR016024">
    <property type="entry name" value="ARM-type_fold"/>
</dbReference>
<evidence type="ECO:0000313" key="2">
    <source>
        <dbReference type="Proteomes" id="UP000179807"/>
    </source>
</evidence>
<accession>A0A1J4KIL9</accession>
<dbReference type="EMBL" id="MLAK01000594">
    <property type="protein sequence ID" value="OHT11075.1"/>
    <property type="molecule type" value="Genomic_DNA"/>
</dbReference>
<reference evidence="1" key="1">
    <citation type="submission" date="2016-10" db="EMBL/GenBank/DDBJ databases">
        <authorList>
            <person name="Benchimol M."/>
            <person name="Almeida L.G."/>
            <person name="Vasconcelos A.T."/>
            <person name="Perreira-Neves A."/>
            <person name="Rosa I.A."/>
            <person name="Tasca T."/>
            <person name="Bogo M.R."/>
            <person name="de Souza W."/>
        </authorList>
    </citation>
    <scope>NUCLEOTIDE SEQUENCE [LARGE SCALE GENOMIC DNA]</scope>
    <source>
        <strain evidence="1">K</strain>
    </source>
</reference>
<keyword evidence="2" id="KW-1185">Reference proteome</keyword>
<dbReference type="AlphaFoldDB" id="A0A1J4KIL9"/>